<protein>
    <submittedName>
        <fullName evidence="2">Alpha/beta hydrolase</fullName>
    </submittedName>
</protein>
<feature type="domain" description="AB hydrolase-1" evidence="1">
    <location>
        <begin position="24"/>
        <end position="248"/>
    </location>
</feature>
<dbReference type="InterPro" id="IPR000073">
    <property type="entry name" value="AB_hydrolase_1"/>
</dbReference>
<dbReference type="Proteomes" id="UP000288024">
    <property type="component" value="Unassembled WGS sequence"/>
</dbReference>
<accession>A0A3S2TX17</accession>
<keyword evidence="2" id="KW-0378">Hydrolase</keyword>
<gene>
    <name evidence="2" type="ORF">EM808_12225</name>
</gene>
<dbReference type="PANTHER" id="PTHR43194:SF5">
    <property type="entry name" value="PIMELOYL-[ACYL-CARRIER PROTEIN] METHYL ESTER ESTERASE"/>
    <property type="match status" value="1"/>
</dbReference>
<dbReference type="InterPro" id="IPR050228">
    <property type="entry name" value="Carboxylesterase_BioH"/>
</dbReference>
<reference evidence="2 3" key="1">
    <citation type="submission" date="2019-01" db="EMBL/GenBank/DDBJ databases">
        <title>Bacillus sp. M5HDSG1-1, whole genome shotgun sequence.</title>
        <authorList>
            <person name="Tuo L."/>
        </authorList>
    </citation>
    <scope>NUCLEOTIDE SEQUENCE [LARGE SCALE GENOMIC DNA]</scope>
    <source>
        <strain evidence="2 3">M5HDSG1-1</strain>
    </source>
</reference>
<dbReference type="SUPFAM" id="SSF53474">
    <property type="entry name" value="alpha/beta-Hydrolases"/>
    <property type="match status" value="1"/>
</dbReference>
<evidence type="ECO:0000313" key="3">
    <source>
        <dbReference type="Proteomes" id="UP000288024"/>
    </source>
</evidence>
<dbReference type="InterPro" id="IPR029058">
    <property type="entry name" value="AB_hydrolase_fold"/>
</dbReference>
<dbReference type="EMBL" id="RZTZ01000004">
    <property type="protein sequence ID" value="RVT62548.1"/>
    <property type="molecule type" value="Genomic_DNA"/>
</dbReference>
<proteinExistence type="predicted"/>
<sequence>MDFHFFTTDDQVKLAYSVQGTGIPIVFLAGYGAPGELWFSQVQACVKAGFKAIVFDRRSHGNSENPAFGQNMQRHGQDLYQLIQHLGLVKPILVGQSMGASTVFSFLQQYGEENVSGVIDVDQTPKILNDDNWKHGMYNSEKIDFENYLNQKHPSPFYKRVPLNVLVRMLMINRKLSKFDFVSTKPLFLDHIHSDWRQTSEKLTIPILFLAGAHSPMWPASHAEASAKLCSNGEYNIVEKAGHAVNLEQSKASNQAILHFIHSII</sequence>
<organism evidence="2 3">
    <name type="scientific">Niallia taxi</name>
    <dbReference type="NCBI Taxonomy" id="2499688"/>
    <lineage>
        <taxon>Bacteria</taxon>
        <taxon>Bacillati</taxon>
        <taxon>Bacillota</taxon>
        <taxon>Bacilli</taxon>
        <taxon>Bacillales</taxon>
        <taxon>Bacillaceae</taxon>
        <taxon>Niallia</taxon>
    </lineage>
</organism>
<dbReference type="AlphaFoldDB" id="A0A3S2TX17"/>
<comment type="caution">
    <text evidence="2">The sequence shown here is derived from an EMBL/GenBank/DDBJ whole genome shotgun (WGS) entry which is preliminary data.</text>
</comment>
<evidence type="ECO:0000313" key="2">
    <source>
        <dbReference type="EMBL" id="RVT62548.1"/>
    </source>
</evidence>
<keyword evidence="3" id="KW-1185">Reference proteome</keyword>
<evidence type="ECO:0000259" key="1">
    <source>
        <dbReference type="Pfam" id="PF00561"/>
    </source>
</evidence>
<dbReference type="PANTHER" id="PTHR43194">
    <property type="entry name" value="HYDROLASE ALPHA/BETA FOLD FAMILY"/>
    <property type="match status" value="1"/>
</dbReference>
<dbReference type="GO" id="GO:0016787">
    <property type="term" value="F:hydrolase activity"/>
    <property type="evidence" value="ECO:0007669"/>
    <property type="project" value="UniProtKB-KW"/>
</dbReference>
<dbReference type="Gene3D" id="3.40.50.1820">
    <property type="entry name" value="alpha/beta hydrolase"/>
    <property type="match status" value="1"/>
</dbReference>
<dbReference type="Pfam" id="PF00561">
    <property type="entry name" value="Abhydrolase_1"/>
    <property type="match status" value="1"/>
</dbReference>
<dbReference type="RefSeq" id="WP_127738499.1">
    <property type="nucleotide sequence ID" value="NZ_RZTZ01000004.1"/>
</dbReference>
<name>A0A3S2TX17_9BACI</name>